<evidence type="ECO:0000259" key="1">
    <source>
        <dbReference type="Pfam" id="PF12110"/>
    </source>
</evidence>
<sequence>MRAIGALGKGTKVAALADEMHVAFASQLLAAGAGGGGMQGRRGARRGAGDSMVEWAAYVAMHVEDGARRERLVRCTLHGRCADWCDDEGKTSFLRDVLGVPTPWLEEARREWFDYNWWEAD</sequence>
<accession>C1FJI3</accession>
<dbReference type="InterPro" id="IPR021967">
    <property type="entry name" value="Nup98_C"/>
</dbReference>
<dbReference type="AlphaFoldDB" id="C1FJI3"/>
<feature type="domain" description="Nuclear pore complex protein NUP96 C-terminal" evidence="1">
    <location>
        <begin position="14"/>
        <end position="109"/>
    </location>
</feature>
<dbReference type="RefSeq" id="XP_002509346.1">
    <property type="nucleotide sequence ID" value="XM_002509300.1"/>
</dbReference>
<name>C1FJI3_MICCC</name>
<dbReference type="Proteomes" id="UP000002009">
    <property type="component" value="Chromosome 12"/>
</dbReference>
<protein>
    <recommendedName>
        <fullName evidence="1">Nuclear pore complex protein NUP96 C-terminal domain-containing protein</fullName>
    </recommendedName>
</protein>
<dbReference type="EMBL" id="CP001577">
    <property type="protein sequence ID" value="ACO70604.1"/>
    <property type="molecule type" value="Genomic_DNA"/>
</dbReference>
<keyword evidence="3" id="KW-1185">Reference proteome</keyword>
<dbReference type="KEGG" id="mis:MICPUN_103375"/>
<dbReference type="InParanoid" id="C1FJI3"/>
<reference evidence="2 3" key="1">
    <citation type="journal article" date="2009" name="Science">
        <title>Green evolution and dynamic adaptations revealed by genomes of the marine picoeukaryotes Micromonas.</title>
        <authorList>
            <person name="Worden A.Z."/>
            <person name="Lee J.H."/>
            <person name="Mock T."/>
            <person name="Rouze P."/>
            <person name="Simmons M.P."/>
            <person name="Aerts A.L."/>
            <person name="Allen A.E."/>
            <person name="Cuvelier M.L."/>
            <person name="Derelle E."/>
            <person name="Everett M.V."/>
            <person name="Foulon E."/>
            <person name="Grimwood J."/>
            <person name="Gundlach H."/>
            <person name="Henrissat B."/>
            <person name="Napoli C."/>
            <person name="McDonald S.M."/>
            <person name="Parker M.S."/>
            <person name="Rombauts S."/>
            <person name="Salamov A."/>
            <person name="Von Dassow P."/>
            <person name="Badger J.H."/>
            <person name="Coutinho P.M."/>
            <person name="Demir E."/>
            <person name="Dubchak I."/>
            <person name="Gentemann C."/>
            <person name="Eikrem W."/>
            <person name="Gready J.E."/>
            <person name="John U."/>
            <person name="Lanier W."/>
            <person name="Lindquist E.A."/>
            <person name="Lucas S."/>
            <person name="Mayer K.F."/>
            <person name="Moreau H."/>
            <person name="Not F."/>
            <person name="Otillar R."/>
            <person name="Panaud O."/>
            <person name="Pangilinan J."/>
            <person name="Paulsen I."/>
            <person name="Piegu B."/>
            <person name="Poliakov A."/>
            <person name="Robbens S."/>
            <person name="Schmutz J."/>
            <person name="Toulza E."/>
            <person name="Wyss T."/>
            <person name="Zelensky A."/>
            <person name="Zhou K."/>
            <person name="Armbrust E.V."/>
            <person name="Bhattacharya D."/>
            <person name="Goodenough U.W."/>
            <person name="Van de Peer Y."/>
            <person name="Grigoriev I.V."/>
        </authorList>
    </citation>
    <scope>NUCLEOTIDE SEQUENCE [LARGE SCALE GENOMIC DNA]</scope>
    <source>
        <strain evidence="3">RCC299 / NOUM17</strain>
    </source>
</reference>
<gene>
    <name evidence="2" type="ORF">MICPUN_103375</name>
</gene>
<organism evidence="2 3">
    <name type="scientific">Micromonas commoda (strain RCC299 / NOUM17 / CCMP2709)</name>
    <name type="common">Picoplanktonic green alga</name>
    <dbReference type="NCBI Taxonomy" id="296587"/>
    <lineage>
        <taxon>Eukaryota</taxon>
        <taxon>Viridiplantae</taxon>
        <taxon>Chlorophyta</taxon>
        <taxon>Mamiellophyceae</taxon>
        <taxon>Mamiellales</taxon>
        <taxon>Mamiellaceae</taxon>
        <taxon>Micromonas</taxon>
    </lineage>
</organism>
<dbReference type="GeneID" id="8247980"/>
<evidence type="ECO:0000313" key="2">
    <source>
        <dbReference type="EMBL" id="ACO70604.1"/>
    </source>
</evidence>
<dbReference type="Pfam" id="PF12110">
    <property type="entry name" value="Nup96"/>
    <property type="match status" value="1"/>
</dbReference>
<proteinExistence type="predicted"/>
<dbReference type="OrthoDB" id="3797628at2759"/>
<evidence type="ECO:0000313" key="3">
    <source>
        <dbReference type="Proteomes" id="UP000002009"/>
    </source>
</evidence>